<dbReference type="OrthoDB" id="1407586at2"/>
<proteinExistence type="predicted"/>
<name>A0A1C4UK14_9ACTN</name>
<keyword evidence="5" id="KW-1185">Reference proteome</keyword>
<gene>
    <name evidence="4" type="ORF">GA0070216_101559</name>
</gene>
<dbReference type="GO" id="GO:0019748">
    <property type="term" value="P:secondary metabolic process"/>
    <property type="evidence" value="ECO:0007669"/>
    <property type="project" value="TreeGrafter"/>
</dbReference>
<evidence type="ECO:0000313" key="5">
    <source>
        <dbReference type="Proteomes" id="UP000198797"/>
    </source>
</evidence>
<evidence type="ECO:0000313" key="4">
    <source>
        <dbReference type="EMBL" id="SCE72033.1"/>
    </source>
</evidence>
<keyword evidence="1" id="KW-0456">Lyase</keyword>
<dbReference type="STRING" id="121616.GA0070216_101559"/>
<dbReference type="Gene3D" id="3.20.20.140">
    <property type="entry name" value="Metal-dependent hydrolases"/>
    <property type="match status" value="1"/>
</dbReference>
<protein>
    <recommendedName>
        <fullName evidence="3">Amidohydrolase-related domain-containing protein</fullName>
    </recommendedName>
</protein>
<dbReference type="PANTHER" id="PTHR21240">
    <property type="entry name" value="2-AMINO-3-CARBOXYLMUCONATE-6-SEMIALDEHYDE DECARBOXYLASE"/>
    <property type="match status" value="1"/>
</dbReference>
<dbReference type="PANTHER" id="PTHR21240:SF28">
    <property type="entry name" value="ISO-OROTATE DECARBOXYLASE (EUROFUNG)"/>
    <property type="match status" value="1"/>
</dbReference>
<accession>A0A1C4UK14</accession>
<dbReference type="Pfam" id="PF04909">
    <property type="entry name" value="Amidohydro_2"/>
    <property type="match status" value="1"/>
</dbReference>
<dbReference type="InterPro" id="IPR032466">
    <property type="entry name" value="Metal_Hydrolase"/>
</dbReference>
<dbReference type="InterPro" id="IPR032465">
    <property type="entry name" value="ACMSD"/>
</dbReference>
<feature type="region of interest" description="Disordered" evidence="2">
    <location>
        <begin position="315"/>
        <end position="336"/>
    </location>
</feature>
<reference evidence="5" key="1">
    <citation type="submission" date="2016-06" db="EMBL/GenBank/DDBJ databases">
        <authorList>
            <person name="Varghese N."/>
            <person name="Submissions Spin"/>
        </authorList>
    </citation>
    <scope>NUCLEOTIDE SEQUENCE [LARGE SCALE GENOMIC DNA]</scope>
    <source>
        <strain evidence="5">DSM 44100</strain>
    </source>
</reference>
<dbReference type="RefSeq" id="WP_091238220.1">
    <property type="nucleotide sequence ID" value="NZ_FMCU01000001.1"/>
</dbReference>
<dbReference type="Proteomes" id="UP000198797">
    <property type="component" value="Unassembled WGS sequence"/>
</dbReference>
<dbReference type="GO" id="GO:0005737">
    <property type="term" value="C:cytoplasm"/>
    <property type="evidence" value="ECO:0007669"/>
    <property type="project" value="TreeGrafter"/>
</dbReference>
<dbReference type="GO" id="GO:0016831">
    <property type="term" value="F:carboxy-lyase activity"/>
    <property type="evidence" value="ECO:0007669"/>
    <property type="project" value="InterPro"/>
</dbReference>
<dbReference type="SUPFAM" id="SSF51556">
    <property type="entry name" value="Metallo-dependent hydrolases"/>
    <property type="match status" value="1"/>
</dbReference>
<feature type="domain" description="Amidohydrolase-related" evidence="3">
    <location>
        <begin position="10"/>
        <end position="315"/>
    </location>
</feature>
<dbReference type="InterPro" id="IPR006680">
    <property type="entry name" value="Amidohydro-rel"/>
</dbReference>
<dbReference type="EMBL" id="FMCU01000001">
    <property type="protein sequence ID" value="SCE72033.1"/>
    <property type="molecule type" value="Genomic_DNA"/>
</dbReference>
<evidence type="ECO:0000256" key="2">
    <source>
        <dbReference type="SAM" id="MobiDB-lite"/>
    </source>
</evidence>
<feature type="compositionally biased region" description="Low complexity" evidence="2">
    <location>
        <begin position="327"/>
        <end position="336"/>
    </location>
</feature>
<dbReference type="GO" id="GO:0016787">
    <property type="term" value="F:hydrolase activity"/>
    <property type="evidence" value="ECO:0007669"/>
    <property type="project" value="InterPro"/>
</dbReference>
<evidence type="ECO:0000259" key="3">
    <source>
        <dbReference type="Pfam" id="PF04909"/>
    </source>
</evidence>
<sequence length="336" mass="37560">MSVDRGLDIVDFHLHFRIGTDETIHACEDAAGMHPGGEHERAVRAAGSAPYARAWRQAWSFPDPEPPAPRWQDEADRWADELRAVQVRRAVFVTGGGNDTVADVVDRHPDLLLGFAHHDPYSPGAADELERAVTERGLRGLKLFAPLLRGPLDHTDLDPLWSTAQRLGVPVLIHIGHYGSAGGLSFGRYGNPDELARMARRFPELHVVVPHFGVQHVQDLLFAAWGCPNIHVDTSGSNQWVRWMPYKLTLEDLFRRCYETIGPQRIVYGSDSSWFPRGYVTRYLDDQLRVCRELGMPDDHLRAIFAGNAERLLGLTDRPAENPGPGPRAASRPGRK</sequence>
<evidence type="ECO:0000256" key="1">
    <source>
        <dbReference type="ARBA" id="ARBA00023239"/>
    </source>
</evidence>
<dbReference type="AlphaFoldDB" id="A0A1C4UK14"/>
<organism evidence="4 5">
    <name type="scientific">Micromonospora matsumotoense</name>
    <dbReference type="NCBI Taxonomy" id="121616"/>
    <lineage>
        <taxon>Bacteria</taxon>
        <taxon>Bacillati</taxon>
        <taxon>Actinomycetota</taxon>
        <taxon>Actinomycetes</taxon>
        <taxon>Micromonosporales</taxon>
        <taxon>Micromonosporaceae</taxon>
        <taxon>Micromonospora</taxon>
    </lineage>
</organism>